<evidence type="ECO:0000313" key="4">
    <source>
        <dbReference type="Ensembl" id="ENSATEP00000071137.2"/>
    </source>
</evidence>
<evidence type="ECO:0000313" key="5">
    <source>
        <dbReference type="Proteomes" id="UP000265040"/>
    </source>
</evidence>
<dbReference type="Ensembl" id="ENSATET00000047358.2">
    <property type="protein sequence ID" value="ENSATEP00000071137.2"/>
    <property type="gene ID" value="ENSATEG00000025192.2"/>
</dbReference>
<feature type="coiled-coil region" evidence="1">
    <location>
        <begin position="247"/>
        <end position="274"/>
    </location>
</feature>
<dbReference type="Pfam" id="PF14977">
    <property type="entry name" value="FAM194"/>
    <property type="match status" value="1"/>
</dbReference>
<dbReference type="AlphaFoldDB" id="A0A7N6FLX7"/>
<keyword evidence="1" id="KW-0175">Coiled coil</keyword>
<dbReference type="Proteomes" id="UP000265040">
    <property type="component" value="Chromosome 21"/>
</dbReference>
<dbReference type="PANTHER" id="PTHR23093:SF18">
    <property type="entry name" value="GLUTAMATE RICH 6"/>
    <property type="match status" value="1"/>
</dbReference>
<name>A0A7N6FLX7_ANATE</name>
<reference evidence="4" key="2">
    <citation type="submission" date="2025-08" db="UniProtKB">
        <authorList>
            <consortium name="Ensembl"/>
        </authorList>
    </citation>
    <scope>IDENTIFICATION</scope>
</reference>
<reference evidence="4" key="3">
    <citation type="submission" date="2025-09" db="UniProtKB">
        <authorList>
            <consortium name="Ensembl"/>
        </authorList>
    </citation>
    <scope>IDENTIFICATION</scope>
</reference>
<keyword evidence="5" id="KW-1185">Reference proteome</keyword>
<sequence length="481" mass="54961">MSQSPSYQTDTASASPESPTEGDFFSRQLPDNLKSPEEHDTCEDQKDPIVNIIPDNYSSCLLNTQICVPLSTNDLEKLCSGMFPLEEVEDESRWSEPTSSSTSIKEKLPVSPEIMEARALDGRFISLVSSQTQTDWKWVEQSLFFSCQVQMEIEEMLLQAEVVSMNTVPESSEVPKVQSKQDVHLAQCDYCQQLCQPFIRCEQNETDLERLICCEQAKQMRELILEERVKLAQIESDIKIDVNPNTRMMSEEEREKAKERLRLLQMQRKSKRDNVSKDLSHIEIKHKTSYRLSKEIPDINDEPHIPQIDIKNTTGMFTLQEQTDGKSKIKEVTKKFYKSGKSFLTLCPDGTGNAFYPSGKAAIIIFSAEADDFTYIILDDKDVAPGMKAIFTNKGHSTCYHPNGMIWLNLTPFGGLCFSETGDLKRRWNWLYFDPHAHKLPFKPLTFALCPHISVRIQSQERVFITLAHQENSVRFSVGSK</sequence>
<feature type="compositionally biased region" description="Basic and acidic residues" evidence="2">
    <location>
        <begin position="34"/>
        <end position="47"/>
    </location>
</feature>
<accession>A0A7N6FLX7</accession>
<organism evidence="4 5">
    <name type="scientific">Anabas testudineus</name>
    <name type="common">Climbing perch</name>
    <name type="synonym">Anthias testudineus</name>
    <dbReference type="NCBI Taxonomy" id="64144"/>
    <lineage>
        <taxon>Eukaryota</taxon>
        <taxon>Metazoa</taxon>
        <taxon>Chordata</taxon>
        <taxon>Craniata</taxon>
        <taxon>Vertebrata</taxon>
        <taxon>Euteleostomi</taxon>
        <taxon>Actinopterygii</taxon>
        <taxon>Neopterygii</taxon>
        <taxon>Teleostei</taxon>
        <taxon>Neoteleostei</taxon>
        <taxon>Acanthomorphata</taxon>
        <taxon>Anabantaria</taxon>
        <taxon>Anabantiformes</taxon>
        <taxon>Anabantoidei</taxon>
        <taxon>Anabantidae</taxon>
        <taxon>Anabas</taxon>
    </lineage>
</organism>
<protein>
    <recommendedName>
        <fullName evidence="3">FAM194 C-terminal domain-containing protein</fullName>
    </recommendedName>
</protein>
<evidence type="ECO:0000256" key="2">
    <source>
        <dbReference type="SAM" id="MobiDB-lite"/>
    </source>
</evidence>
<evidence type="ECO:0000256" key="1">
    <source>
        <dbReference type="SAM" id="Coils"/>
    </source>
</evidence>
<reference evidence="4" key="1">
    <citation type="submission" date="2021-04" db="EMBL/GenBank/DDBJ databases">
        <authorList>
            <consortium name="Wellcome Sanger Institute Data Sharing"/>
        </authorList>
    </citation>
    <scope>NUCLEOTIDE SEQUENCE [LARGE SCALE GENOMIC DNA]</scope>
</reference>
<feature type="compositionally biased region" description="Polar residues" evidence="2">
    <location>
        <begin position="1"/>
        <end position="18"/>
    </location>
</feature>
<dbReference type="GeneTree" id="ENSGT00940000153655"/>
<proteinExistence type="predicted"/>
<feature type="region of interest" description="Disordered" evidence="2">
    <location>
        <begin position="1"/>
        <end position="47"/>
    </location>
</feature>
<dbReference type="InterPro" id="IPR029281">
    <property type="entry name" value="FAM194_C"/>
</dbReference>
<feature type="domain" description="FAM194 C-terminal" evidence="3">
    <location>
        <begin position="333"/>
        <end position="481"/>
    </location>
</feature>
<evidence type="ECO:0000259" key="3">
    <source>
        <dbReference type="Pfam" id="PF14977"/>
    </source>
</evidence>
<dbReference type="PANTHER" id="PTHR23093">
    <property type="entry name" value="SIMILAR TO CHROMOSOME 3 OPEN READING FRAME 20"/>
    <property type="match status" value="1"/>
</dbReference>